<dbReference type="SUPFAM" id="SSF48452">
    <property type="entry name" value="TPR-like"/>
    <property type="match status" value="1"/>
</dbReference>
<dbReference type="GO" id="GO:0006620">
    <property type="term" value="P:post-translational protein targeting to endoplasmic reticulum membrane"/>
    <property type="evidence" value="ECO:0007669"/>
    <property type="project" value="TreeGrafter"/>
</dbReference>
<dbReference type="STRING" id="37360.A0A0G4J7I1"/>
<dbReference type="Proteomes" id="UP000290189">
    <property type="component" value="Unassembled WGS sequence"/>
</dbReference>
<protein>
    <recommendedName>
        <fullName evidence="5">DUF4470 domain-containing protein</fullName>
    </recommendedName>
</protein>
<evidence type="ECO:0000256" key="2">
    <source>
        <dbReference type="ARBA" id="ARBA00022803"/>
    </source>
</evidence>
<feature type="region of interest" description="Disordered" evidence="4">
    <location>
        <begin position="198"/>
        <end position="228"/>
    </location>
</feature>
<dbReference type="GO" id="GO:0072380">
    <property type="term" value="C:TRC complex"/>
    <property type="evidence" value="ECO:0007669"/>
    <property type="project" value="TreeGrafter"/>
</dbReference>
<dbReference type="PROSITE" id="PS50005">
    <property type="entry name" value="TPR"/>
    <property type="match status" value="1"/>
</dbReference>
<dbReference type="GO" id="GO:0016020">
    <property type="term" value="C:membrane"/>
    <property type="evidence" value="ECO:0007669"/>
    <property type="project" value="TreeGrafter"/>
</dbReference>
<dbReference type="InterPro" id="IPR047150">
    <property type="entry name" value="SGT"/>
</dbReference>
<evidence type="ECO:0000256" key="1">
    <source>
        <dbReference type="ARBA" id="ARBA00022737"/>
    </source>
</evidence>
<geneLocation type="mitochondrion" evidence="7"/>
<dbReference type="Proteomes" id="UP000039324">
    <property type="component" value="Unassembled WGS sequence"/>
</dbReference>
<evidence type="ECO:0000256" key="3">
    <source>
        <dbReference type="PROSITE-ProRule" id="PRU00339"/>
    </source>
</evidence>
<dbReference type="OMA" id="TRTATCW"/>
<dbReference type="PANTHER" id="PTHR45831">
    <property type="entry name" value="LD24721P"/>
    <property type="match status" value="1"/>
</dbReference>
<evidence type="ECO:0000256" key="4">
    <source>
        <dbReference type="SAM" id="MobiDB-lite"/>
    </source>
</evidence>
<evidence type="ECO:0000259" key="5">
    <source>
        <dbReference type="Pfam" id="PF14737"/>
    </source>
</evidence>
<reference evidence="6 8" key="1">
    <citation type="submission" date="2015-02" db="EMBL/GenBank/DDBJ databases">
        <authorList>
            <person name="Chooi Y.-H."/>
        </authorList>
    </citation>
    <scope>NUCLEOTIDE SEQUENCE [LARGE SCALE GENOMIC DNA]</scope>
    <source>
        <strain evidence="6">E3</strain>
    </source>
</reference>
<keyword evidence="8" id="KW-1185">Reference proteome</keyword>
<dbReference type="EMBL" id="OVEO01000004">
    <property type="protein sequence ID" value="SPQ95559.1"/>
    <property type="molecule type" value="Genomic_DNA"/>
</dbReference>
<feature type="repeat" description="TPR" evidence="3">
    <location>
        <begin position="21"/>
        <end position="54"/>
    </location>
</feature>
<dbReference type="AlphaFoldDB" id="A0A0G4J7I1"/>
<keyword evidence="1" id="KW-0677">Repeat</keyword>
<dbReference type="PANTHER" id="PTHR45831:SF2">
    <property type="entry name" value="LD24721P"/>
    <property type="match status" value="1"/>
</dbReference>
<evidence type="ECO:0000313" key="8">
    <source>
        <dbReference type="Proteomes" id="UP000039324"/>
    </source>
</evidence>
<gene>
    <name evidence="6" type="ORF">PBRA_003079</name>
    <name evidence="7" type="ORF">PLBR_LOCUS2774</name>
</gene>
<name>A0A0G4J7I1_PLABS</name>
<evidence type="ECO:0000313" key="6">
    <source>
        <dbReference type="EMBL" id="CEP03319.1"/>
    </source>
</evidence>
<dbReference type="OrthoDB" id="2423701at2759"/>
<dbReference type="Gene3D" id="1.25.40.10">
    <property type="entry name" value="Tetratricopeptide repeat domain"/>
    <property type="match status" value="1"/>
</dbReference>
<dbReference type="Pfam" id="PF14737">
    <property type="entry name" value="DUF4470"/>
    <property type="match status" value="1"/>
</dbReference>
<dbReference type="GO" id="GO:0060090">
    <property type="term" value="F:molecular adaptor activity"/>
    <property type="evidence" value="ECO:0007669"/>
    <property type="project" value="TreeGrafter"/>
</dbReference>
<keyword evidence="2 3" id="KW-0802">TPR repeat</keyword>
<evidence type="ECO:0000313" key="9">
    <source>
        <dbReference type="Proteomes" id="UP000290189"/>
    </source>
</evidence>
<keyword evidence="7" id="KW-0496">Mitochondrion</keyword>
<reference evidence="7 9" key="2">
    <citation type="submission" date="2018-03" db="EMBL/GenBank/DDBJ databases">
        <authorList>
            <person name="Fogelqvist J."/>
        </authorList>
    </citation>
    <scope>NUCLEOTIDE SEQUENCE [LARGE SCALE GENOMIC DNA]</scope>
</reference>
<organism evidence="6 8">
    <name type="scientific">Plasmodiophora brassicae</name>
    <name type="common">Clubroot disease agent</name>
    <dbReference type="NCBI Taxonomy" id="37360"/>
    <lineage>
        <taxon>Eukaryota</taxon>
        <taxon>Sar</taxon>
        <taxon>Rhizaria</taxon>
        <taxon>Endomyxa</taxon>
        <taxon>Phytomyxea</taxon>
        <taxon>Plasmodiophorida</taxon>
        <taxon>Plasmodiophoridae</taxon>
        <taxon>Plasmodiophora</taxon>
    </lineage>
</organism>
<dbReference type="Pfam" id="PF13414">
    <property type="entry name" value="TPR_11"/>
    <property type="match status" value="1"/>
</dbReference>
<proteinExistence type="predicted"/>
<dbReference type="SMART" id="SM00028">
    <property type="entry name" value="TPR"/>
    <property type="match status" value="2"/>
</dbReference>
<feature type="region of interest" description="Disordered" evidence="4">
    <location>
        <begin position="1"/>
        <end position="23"/>
    </location>
</feature>
<feature type="domain" description="DUF4470" evidence="5">
    <location>
        <begin position="240"/>
        <end position="323"/>
    </location>
</feature>
<sequence>MSGTSSHGEGESGRAPSTMSDNDLKALGNARYREKRFGEAVRAYRAAIDLSPRNAVYRSNLAACYFEMGRYDACVDESRRAIEIVREAMAARSDDAKLPDLLDKNRLRVAKALYFNGNFHECLAELSTLMSTHDVPKDVHDLHSSAQELAHHQAQNEAFAESMRIGCHRGLLNRLPRYRPNRITNMFEYYPVGHDDATSAMSGTLEEGDDEEDDRDDPNGLHLRRNGSTREDTRSALLLAEMDEGQLRNLSFFFGGVGDARHVFTTLLDVQRQMMSLTNDSEWPADDHPIWGHLRMHIVVNDIVMPIFARNLIVVHLLWELGAYTIDQATTVPDAIELAALIHYVFVGVVMPPYLYDRLMAVIDRLLAVPTPMEVLPFVRMSPDCWASLKETLRFWRRDPFVLSTKEMCNGHKPVSTEEMDSMSQHFNPDTRNQINANREEHRRLLTEQFEQFLTPDIMAKFANWDKDTILQQLVSTAANTSVAALSGCERETVFVIATKSLRPPAALDHRDPLVAKAFEAITADVTDPSRNPKLAKVACQHIYRTWKPNVTMVSPEWFALEGGCHFEHDPVAAVAQLYSMSWIKSPNKPESLFDWSVNFFAAVASCIRQLGLHDCLCYEFLPGDMNQTFGMIAIECETRRRLNLPVAFDRIFVSNIPDYTGTLPVFVETAPLLKRSPNAFIDCNILLNTGIFKDYDECVHSATSILSIRDCERYVGMTLKCGSLWRFDPRWGHAIGKPLPYDLNDLATQDELFEWVVRVILMIGVPPKRDPRNPVRENYPLNMSYLFRMFERLIAIGYPRHWLAAIMTRLLENRVVASARPPARSPNPCPSPGSKPKPSRVALDCFLTELRVLAALWQPVLRLAVKQQLPALADIHRYVMPNIQFIDGSAPAQWGYATSPILGVLFEPPSSQTSTSHRKVIEPERVTSSSSRVHMLTVSGFDSQAKELAVWLCRSDFAGMAASQYTIRLFESDGWTAVSAAQPVASMFDADSMIL</sequence>
<evidence type="ECO:0000313" key="7">
    <source>
        <dbReference type="EMBL" id="SPQ95559.1"/>
    </source>
</evidence>
<feature type="compositionally biased region" description="Acidic residues" evidence="4">
    <location>
        <begin position="206"/>
        <end position="216"/>
    </location>
</feature>
<dbReference type="InterPro" id="IPR019734">
    <property type="entry name" value="TPR_rpt"/>
</dbReference>
<dbReference type="InterPro" id="IPR027974">
    <property type="entry name" value="DUF4470"/>
</dbReference>
<dbReference type="EMBL" id="CDSF01000144">
    <property type="protein sequence ID" value="CEP03319.1"/>
    <property type="molecule type" value="Genomic_DNA"/>
</dbReference>
<accession>A0A0G4J7I1</accession>
<dbReference type="InterPro" id="IPR011990">
    <property type="entry name" value="TPR-like_helical_dom_sf"/>
</dbReference>